<dbReference type="RefSeq" id="WP_090515052.1">
    <property type="nucleotide sequence ID" value="NZ_CWKH01000001.1"/>
</dbReference>
<feature type="transmembrane region" description="Helical" evidence="6">
    <location>
        <begin position="25"/>
        <end position="45"/>
    </location>
</feature>
<evidence type="ECO:0000259" key="7">
    <source>
        <dbReference type="PROSITE" id="PS50850"/>
    </source>
</evidence>
<feature type="transmembrane region" description="Helical" evidence="6">
    <location>
        <begin position="488"/>
        <end position="507"/>
    </location>
</feature>
<evidence type="ECO:0000256" key="5">
    <source>
        <dbReference type="SAM" id="MobiDB-lite"/>
    </source>
</evidence>
<dbReference type="InterPro" id="IPR011701">
    <property type="entry name" value="MFS"/>
</dbReference>
<dbReference type="OrthoDB" id="9781469at2"/>
<dbReference type="STRING" id="146018.BN2156_02999"/>
<feature type="transmembrane region" description="Helical" evidence="6">
    <location>
        <begin position="92"/>
        <end position="111"/>
    </location>
</feature>
<dbReference type="GO" id="GO:0022857">
    <property type="term" value="F:transmembrane transporter activity"/>
    <property type="evidence" value="ECO:0007669"/>
    <property type="project" value="InterPro"/>
</dbReference>
<feature type="transmembrane region" description="Helical" evidence="6">
    <location>
        <begin position="316"/>
        <end position="337"/>
    </location>
</feature>
<dbReference type="GO" id="GO:0005886">
    <property type="term" value="C:plasma membrane"/>
    <property type="evidence" value="ECO:0007669"/>
    <property type="project" value="UniProtKB-SubCell"/>
</dbReference>
<feature type="transmembrane region" description="Helical" evidence="6">
    <location>
        <begin position="65"/>
        <end position="85"/>
    </location>
</feature>
<comment type="subcellular location">
    <subcellularLocation>
        <location evidence="1">Cell membrane</location>
        <topology evidence="1">Multi-pass membrane protein</topology>
    </subcellularLocation>
</comment>
<feature type="region of interest" description="Disordered" evidence="5">
    <location>
        <begin position="524"/>
        <end position="543"/>
    </location>
</feature>
<evidence type="ECO:0000256" key="1">
    <source>
        <dbReference type="ARBA" id="ARBA00004651"/>
    </source>
</evidence>
<accession>A0A0H5RPN8</accession>
<dbReference type="AlphaFoldDB" id="A0A0H5RPN8"/>
<feature type="transmembrane region" description="Helical" evidence="6">
    <location>
        <begin position="117"/>
        <end position="139"/>
    </location>
</feature>
<dbReference type="PRINTS" id="PR01036">
    <property type="entry name" value="TCRTETB"/>
</dbReference>
<sequence length="543" mass="57180">MSHTLVESSQDIDPGMAYLSIKQRYWLLAVACMDVSIVVASMVALNAALPDIARETAASQAQLTWVIDGYTLVLACLLLPAGAIGDRYGRRGALLVGLAVFIVASAAPMVFDDPVQLIAARAVAGAGAAFIMPATLSLLTAAFPKSERNKAVGIWAGVVGSGAVFGFLITGGLLHFWAWQSIFAAFAICGAGLFILTCTVPSSRDEDAAPLDWIGAILIGAAVAIFVLGVVEAPVRGWTHPMVWGCMAGGVVLAAAFAVTQLSRTHPLLDVRLFGRPDFATGAVGITFLFFANFGYFFVSMQYIQLVMGYSPIQTAIALCPLMLPVLVLSATTHWYLPRLGLRLCVPLGLLAIAAGLMCMRLLELDSSYLDYAWPLIIISIGIGLCTAPTTSAIMGAVPDEKQGVASAVNDTTREVGAALGIAVAGSILAANYQNHLGSKLTGLPTEVREPILSSLAEALAVAGQLGPQSTTVAELAKQAFLDATNSALLVMALVLAVAAAFVGLWAPGRDGRQLRVVRRLRSRGTPRPDDRSWQWSRAGRGW</sequence>
<evidence type="ECO:0000313" key="8">
    <source>
        <dbReference type="EMBL" id="CRZ16135.1"/>
    </source>
</evidence>
<evidence type="ECO:0000313" key="9">
    <source>
        <dbReference type="Proteomes" id="UP000199147"/>
    </source>
</evidence>
<feature type="transmembrane region" description="Helical" evidence="6">
    <location>
        <begin position="242"/>
        <end position="259"/>
    </location>
</feature>
<feature type="transmembrane region" description="Helical" evidence="6">
    <location>
        <begin position="416"/>
        <end position="434"/>
    </location>
</feature>
<feature type="transmembrane region" description="Helical" evidence="6">
    <location>
        <begin position="151"/>
        <end position="170"/>
    </location>
</feature>
<keyword evidence="3 6" id="KW-1133">Transmembrane helix</keyword>
<keyword evidence="9" id="KW-1185">Reference proteome</keyword>
<feature type="transmembrane region" description="Helical" evidence="6">
    <location>
        <begin position="279"/>
        <end position="304"/>
    </location>
</feature>
<feature type="transmembrane region" description="Helical" evidence="6">
    <location>
        <begin position="375"/>
        <end position="395"/>
    </location>
</feature>
<evidence type="ECO:0000256" key="4">
    <source>
        <dbReference type="ARBA" id="ARBA00023136"/>
    </source>
</evidence>
<evidence type="ECO:0000256" key="6">
    <source>
        <dbReference type="SAM" id="Phobius"/>
    </source>
</evidence>
<dbReference type="InterPro" id="IPR020846">
    <property type="entry name" value="MFS_dom"/>
</dbReference>
<keyword evidence="4 6" id="KW-0472">Membrane</keyword>
<dbReference type="Proteomes" id="UP000199147">
    <property type="component" value="Unassembled WGS sequence"/>
</dbReference>
<feature type="transmembrane region" description="Helical" evidence="6">
    <location>
        <begin position="176"/>
        <end position="199"/>
    </location>
</feature>
<feature type="domain" description="Major facilitator superfamily (MFS) profile" evidence="7">
    <location>
        <begin position="27"/>
        <end position="511"/>
    </location>
</feature>
<organism evidence="8 9">
    <name type="scientific">Mycolicibacterium neworleansense</name>
    <dbReference type="NCBI Taxonomy" id="146018"/>
    <lineage>
        <taxon>Bacteria</taxon>
        <taxon>Bacillati</taxon>
        <taxon>Actinomycetota</taxon>
        <taxon>Actinomycetes</taxon>
        <taxon>Mycobacteriales</taxon>
        <taxon>Mycobacteriaceae</taxon>
        <taxon>Mycolicibacterium</taxon>
    </lineage>
</organism>
<feature type="transmembrane region" description="Helical" evidence="6">
    <location>
        <begin position="344"/>
        <end position="363"/>
    </location>
</feature>
<dbReference type="InterPro" id="IPR036259">
    <property type="entry name" value="MFS_trans_sf"/>
</dbReference>
<dbReference type="EMBL" id="CWKH01000001">
    <property type="protein sequence ID" value="CRZ16135.1"/>
    <property type="molecule type" value="Genomic_DNA"/>
</dbReference>
<dbReference type="PANTHER" id="PTHR42718">
    <property type="entry name" value="MAJOR FACILITATOR SUPERFAMILY MULTIDRUG TRANSPORTER MFSC"/>
    <property type="match status" value="1"/>
</dbReference>
<dbReference type="Gene3D" id="1.20.1250.20">
    <property type="entry name" value="MFS general substrate transporter like domains"/>
    <property type="match status" value="1"/>
</dbReference>
<keyword evidence="2 6" id="KW-0812">Transmembrane</keyword>
<dbReference type="Gene3D" id="1.20.1720.10">
    <property type="entry name" value="Multidrug resistance protein D"/>
    <property type="match status" value="1"/>
</dbReference>
<reference evidence="9" key="1">
    <citation type="submission" date="2015-07" db="EMBL/GenBank/DDBJ databases">
        <authorList>
            <person name="Urmite Genomes"/>
        </authorList>
    </citation>
    <scope>NUCLEOTIDE SEQUENCE [LARGE SCALE GENOMIC DNA]</scope>
    <source>
        <strain evidence="9">type strain: ATCC 49404</strain>
    </source>
</reference>
<proteinExistence type="predicted"/>
<feature type="transmembrane region" description="Helical" evidence="6">
    <location>
        <begin position="211"/>
        <end position="230"/>
    </location>
</feature>
<dbReference type="SUPFAM" id="SSF103473">
    <property type="entry name" value="MFS general substrate transporter"/>
    <property type="match status" value="1"/>
</dbReference>
<evidence type="ECO:0000256" key="2">
    <source>
        <dbReference type="ARBA" id="ARBA00022692"/>
    </source>
</evidence>
<evidence type="ECO:0000256" key="3">
    <source>
        <dbReference type="ARBA" id="ARBA00022989"/>
    </source>
</evidence>
<gene>
    <name evidence="8" type="ORF">BN2156_02999</name>
</gene>
<dbReference type="PROSITE" id="PS50850">
    <property type="entry name" value="MFS"/>
    <property type="match status" value="1"/>
</dbReference>
<dbReference type="PANTHER" id="PTHR42718:SF42">
    <property type="entry name" value="EXPORT PROTEIN"/>
    <property type="match status" value="1"/>
</dbReference>
<protein>
    <submittedName>
        <fullName evidence="8">Transmembrane efflux protein</fullName>
    </submittedName>
</protein>
<dbReference type="CDD" id="cd17321">
    <property type="entry name" value="MFS_MMR_MDR_like"/>
    <property type="match status" value="1"/>
</dbReference>
<name>A0A0H5RPN8_9MYCO</name>
<dbReference type="Pfam" id="PF07690">
    <property type="entry name" value="MFS_1"/>
    <property type="match status" value="1"/>
</dbReference>